<evidence type="ECO:0000256" key="8">
    <source>
        <dbReference type="ARBA" id="ARBA00023136"/>
    </source>
</evidence>
<feature type="transmembrane region" description="Helical" evidence="15">
    <location>
        <begin position="578"/>
        <end position="596"/>
    </location>
</feature>
<dbReference type="Proteomes" id="UP000663760">
    <property type="component" value="Chromosome 9"/>
</dbReference>
<dbReference type="SUPFAM" id="SSF53822">
    <property type="entry name" value="Periplasmic binding protein-like I"/>
    <property type="match status" value="1"/>
</dbReference>
<evidence type="ECO:0000256" key="12">
    <source>
        <dbReference type="ARBA" id="ARBA00023303"/>
    </source>
</evidence>
<dbReference type="EMBL" id="LR746272">
    <property type="protein sequence ID" value="CAA7402563.1"/>
    <property type="molecule type" value="Genomic_DNA"/>
</dbReference>
<keyword evidence="7 13" id="KW-0406">Ion transport</keyword>
<dbReference type="Gene3D" id="3.40.50.2300">
    <property type="match status" value="2"/>
</dbReference>
<dbReference type="InterPro" id="IPR001828">
    <property type="entry name" value="ANF_lig-bd_rcpt"/>
</dbReference>
<keyword evidence="6 15" id="KW-1133">Transmembrane helix</keyword>
<comment type="similarity">
    <text evidence="2 13">Belongs to the glutamate-gated ion channel (TC 1.A.10.1) family.</text>
</comment>
<feature type="domain" description="Ionotropic glutamate receptor C-terminal" evidence="17">
    <location>
        <begin position="457"/>
        <end position="792"/>
    </location>
</feature>
<dbReference type="OrthoDB" id="784038at2759"/>
<evidence type="ECO:0000256" key="7">
    <source>
        <dbReference type="ARBA" id="ARBA00023065"/>
    </source>
</evidence>
<keyword evidence="4 15" id="KW-0812">Transmembrane</keyword>
<evidence type="ECO:0000256" key="15">
    <source>
        <dbReference type="SAM" id="Phobius"/>
    </source>
</evidence>
<feature type="disulfide bond" evidence="14">
    <location>
        <begin position="740"/>
        <end position="795"/>
    </location>
</feature>
<dbReference type="Pfam" id="PF00060">
    <property type="entry name" value="Lig_chan"/>
    <property type="match status" value="1"/>
</dbReference>
<evidence type="ECO:0000256" key="1">
    <source>
        <dbReference type="ARBA" id="ARBA00004141"/>
    </source>
</evidence>
<keyword evidence="5 16" id="KW-0732">Signal</keyword>
<keyword evidence="14" id="KW-1015">Disulfide bond</keyword>
<evidence type="ECO:0000256" key="14">
    <source>
        <dbReference type="PIRSR" id="PIRSR037090-50"/>
    </source>
</evidence>
<evidence type="ECO:0000259" key="17">
    <source>
        <dbReference type="SMART" id="SM00079"/>
    </source>
</evidence>
<evidence type="ECO:0000256" key="4">
    <source>
        <dbReference type="ARBA" id="ARBA00022692"/>
    </source>
</evidence>
<dbReference type="InterPro" id="IPR044440">
    <property type="entry name" value="GABAb_receptor_plant_PBP1"/>
</dbReference>
<evidence type="ECO:0000256" key="2">
    <source>
        <dbReference type="ARBA" id="ARBA00008685"/>
    </source>
</evidence>
<dbReference type="Gene3D" id="1.10.287.70">
    <property type="match status" value="1"/>
</dbReference>
<name>A0A7I8KXM7_SPIIN</name>
<dbReference type="AlphaFoldDB" id="A0A7I8KXM7"/>
<evidence type="ECO:0000256" key="13">
    <source>
        <dbReference type="PIRNR" id="PIRNR037090"/>
    </source>
</evidence>
<evidence type="ECO:0000313" key="18">
    <source>
        <dbReference type="EMBL" id="CAA7402563.1"/>
    </source>
</evidence>
<dbReference type="Pfam" id="PF01094">
    <property type="entry name" value="ANF_receptor"/>
    <property type="match status" value="1"/>
</dbReference>
<evidence type="ECO:0000256" key="11">
    <source>
        <dbReference type="ARBA" id="ARBA00023286"/>
    </source>
</evidence>
<dbReference type="GO" id="GO:0015276">
    <property type="term" value="F:ligand-gated monoatomic ion channel activity"/>
    <property type="evidence" value="ECO:0007669"/>
    <property type="project" value="InterPro"/>
</dbReference>
<evidence type="ECO:0000256" key="3">
    <source>
        <dbReference type="ARBA" id="ARBA00022448"/>
    </source>
</evidence>
<dbReference type="SUPFAM" id="SSF53850">
    <property type="entry name" value="Periplasmic binding protein-like II"/>
    <property type="match status" value="1"/>
</dbReference>
<comment type="function">
    <text evidence="13">Glutamate-gated receptor that probably acts as non-selective cation channel.</text>
</comment>
<dbReference type="CDD" id="cd13686">
    <property type="entry name" value="GluR_Plant"/>
    <property type="match status" value="1"/>
</dbReference>
<keyword evidence="8 13" id="KW-0472">Membrane</keyword>
<proteinExistence type="inferred from homology"/>
<dbReference type="PIRSF" id="PIRSF037090">
    <property type="entry name" value="Iontro_Glu-like_rcpt_pln"/>
    <property type="match status" value="1"/>
</dbReference>
<comment type="subcellular location">
    <subcellularLocation>
        <location evidence="1">Membrane</location>
        <topology evidence="1">Multi-pass membrane protein</topology>
    </subcellularLocation>
</comment>
<dbReference type="FunFam" id="3.40.50.2300:FF:000188">
    <property type="entry name" value="Glutamate receptor"/>
    <property type="match status" value="1"/>
</dbReference>
<dbReference type="Gene3D" id="3.40.190.10">
    <property type="entry name" value="Periplasmic binding protein-like II"/>
    <property type="match status" value="2"/>
</dbReference>
<evidence type="ECO:0000256" key="16">
    <source>
        <dbReference type="SAM" id="SignalP"/>
    </source>
</evidence>
<keyword evidence="3 13" id="KW-0813">Transport</keyword>
<gene>
    <name evidence="18" type="ORF">SI8410_09013241</name>
</gene>
<feature type="signal peptide" evidence="16">
    <location>
        <begin position="1"/>
        <end position="18"/>
    </location>
</feature>
<evidence type="ECO:0000256" key="9">
    <source>
        <dbReference type="ARBA" id="ARBA00023170"/>
    </source>
</evidence>
<keyword evidence="12 13" id="KW-0407">Ion channel</keyword>
<dbReference type="CDD" id="cd19990">
    <property type="entry name" value="PBP1_GABAb_receptor_plant"/>
    <property type="match status" value="1"/>
</dbReference>
<organism evidence="18 19">
    <name type="scientific">Spirodela intermedia</name>
    <name type="common">Intermediate duckweed</name>
    <dbReference type="NCBI Taxonomy" id="51605"/>
    <lineage>
        <taxon>Eukaryota</taxon>
        <taxon>Viridiplantae</taxon>
        <taxon>Streptophyta</taxon>
        <taxon>Embryophyta</taxon>
        <taxon>Tracheophyta</taxon>
        <taxon>Spermatophyta</taxon>
        <taxon>Magnoliopsida</taxon>
        <taxon>Liliopsida</taxon>
        <taxon>Araceae</taxon>
        <taxon>Lemnoideae</taxon>
        <taxon>Spirodela</taxon>
    </lineage>
</organism>
<evidence type="ECO:0000313" key="19">
    <source>
        <dbReference type="Proteomes" id="UP000663760"/>
    </source>
</evidence>
<keyword evidence="10" id="KW-0325">Glycoprotein</keyword>
<dbReference type="SMART" id="SM00079">
    <property type="entry name" value="PBPe"/>
    <property type="match status" value="1"/>
</dbReference>
<dbReference type="GO" id="GO:0016020">
    <property type="term" value="C:membrane"/>
    <property type="evidence" value="ECO:0007669"/>
    <property type="project" value="UniProtKB-SubCell"/>
</dbReference>
<evidence type="ECO:0000256" key="10">
    <source>
        <dbReference type="ARBA" id="ARBA00023180"/>
    </source>
</evidence>
<evidence type="ECO:0000256" key="5">
    <source>
        <dbReference type="ARBA" id="ARBA00022729"/>
    </source>
</evidence>
<feature type="transmembrane region" description="Helical" evidence="15">
    <location>
        <begin position="631"/>
        <end position="653"/>
    </location>
</feature>
<evidence type="ECO:0000256" key="6">
    <source>
        <dbReference type="ARBA" id="ARBA00022989"/>
    </source>
</evidence>
<dbReference type="PANTHER" id="PTHR18966">
    <property type="entry name" value="IONOTROPIC GLUTAMATE RECEPTOR"/>
    <property type="match status" value="1"/>
</dbReference>
<feature type="chain" id="PRO_5029578309" description="Glutamate receptor" evidence="16">
    <location>
        <begin position="19"/>
        <end position="909"/>
    </location>
</feature>
<dbReference type="InterPro" id="IPR001320">
    <property type="entry name" value="Iontro_rcpt_C"/>
</dbReference>
<keyword evidence="19" id="KW-1185">Reference proteome</keyword>
<keyword evidence="9 13" id="KW-0675">Receptor</keyword>
<accession>A0A7I8KXM7</accession>
<dbReference type="FunFam" id="1.10.287.70:FF:000172">
    <property type="entry name" value="Glutamate receptor"/>
    <property type="match status" value="1"/>
</dbReference>
<keyword evidence="11 13" id="KW-1071">Ligand-gated ion channel</keyword>
<dbReference type="InterPro" id="IPR017103">
    <property type="entry name" value="Iontropic_Glu_rcpt_pln"/>
</dbReference>
<protein>
    <recommendedName>
        <fullName evidence="13">Glutamate receptor</fullName>
    </recommendedName>
</protein>
<dbReference type="InterPro" id="IPR015683">
    <property type="entry name" value="Ionotropic_Glu_rcpt"/>
</dbReference>
<sequence length="909" mass="100745">MTGVPVLLAVLLFSSCEGLMVARDADGQSARFVGRIGAIIDLSSPDGSLQKLAMELALEDYTRSNANVLSLHVRDFKGIPTQAAHQARRLINDQRVQSIFGLQTWMEIAAVADIGNKAQVPMFSLYNANPSWATGRWPFLLRAARSQTTQLKAISAIISSWQWRRVAIIYEDTEYIGSSTLPKLIEAIREANSDVEYQLGISPFSSMSVELEMLNSRQSRVFVVYTSLPLAVRLFAEAQRKGMMEKGYAWITTDLVCDTLDSVNSSVIRSMQGILCLKNYFPHTDKLAHFSARLQRRFKHEYPEETPLHSSVLGLQIYDAVWAVAEAMDRTEPKGDYSSYFQEERNDSGENEPTLVFSKGHQLLGSLLTADFSGLSGKVKFSGGMLAPSQSFEVINIVGRSYREIGYWTDDLGFSKDLSSGSNYSSSMSILGDIFWPGGFSVAPRGWAPSVGKMPLRIGVSAISAFPEYVRADHNSKRNKTVISGFSIDIFKEVVEYLPYSLTYDLVAYYGSYDSLVERVPMKIFDAVVGDIAILSYRCELVQFTQPYTQSGYVMVVPLRPGNPNKAWIFVKPFSSSLWISIAGLLLVNSLVVWLIERGRERDQGRSRQLSVSIWLSFASLFVHGENVHSNLSRVIVVVWLFVGLVLTSNYTASLSSMLTVQRLEPSVTDINLLKGSGAAIGCNRGGSIINFIEQHLGFPMSSIRQFATMDEYVQAFRSGEIKAAIFAMGHAKMFLAKYCKEFTTAGPTYHAGGFGFIFPKGSPLLPDVSEAILKVFESGKMKQLEDGVVSSYNCSSSSTLGSENDRLGPDNFWGLFVVMEMTCVVVLLLYSYSQADWGNRASLMLISASLKWLREAPLRLYIAAASRRWRVRSVSKAAGGTMTAEDATDLEMSTSQMITEGLIIQKFT</sequence>
<dbReference type="InterPro" id="IPR028082">
    <property type="entry name" value="Peripla_BP_I"/>
</dbReference>
<reference evidence="18" key="1">
    <citation type="submission" date="2020-02" db="EMBL/GenBank/DDBJ databases">
        <authorList>
            <person name="Scholz U."/>
            <person name="Mascher M."/>
            <person name="Fiebig A."/>
        </authorList>
    </citation>
    <scope>NUCLEOTIDE SEQUENCE</scope>
</reference>